<dbReference type="Proteomes" id="UP000342300">
    <property type="component" value="Unassembled WGS sequence"/>
</dbReference>
<dbReference type="PROSITE" id="PS51257">
    <property type="entry name" value="PROKAR_LIPOPROTEIN"/>
    <property type="match status" value="1"/>
</dbReference>
<accession>A0A6A7RXL1</accession>
<evidence type="ECO:0000256" key="1">
    <source>
        <dbReference type="SAM" id="MobiDB-lite"/>
    </source>
</evidence>
<name>A0A6A7RXL1_9PROT</name>
<dbReference type="AlphaFoldDB" id="A0A6A7RXL1"/>
<organism evidence="3 4">
    <name type="scientific">Candidatus Accumulibacter phosphatis</name>
    <dbReference type="NCBI Taxonomy" id="327160"/>
    <lineage>
        <taxon>Bacteria</taxon>
        <taxon>Pseudomonadati</taxon>
        <taxon>Pseudomonadota</taxon>
        <taxon>Betaproteobacteria</taxon>
        <taxon>Candidatus Accumulibacter</taxon>
    </lineage>
</organism>
<gene>
    <name evidence="3" type="ORF">CRU78_17570</name>
</gene>
<feature type="signal peptide" evidence="2">
    <location>
        <begin position="1"/>
        <end position="24"/>
    </location>
</feature>
<feature type="chain" id="PRO_5025496360" evidence="2">
    <location>
        <begin position="25"/>
        <end position="129"/>
    </location>
</feature>
<feature type="compositionally biased region" description="Low complexity" evidence="1">
    <location>
        <begin position="118"/>
        <end position="129"/>
    </location>
</feature>
<feature type="region of interest" description="Disordered" evidence="1">
    <location>
        <begin position="98"/>
        <end position="129"/>
    </location>
</feature>
<protein>
    <submittedName>
        <fullName evidence="3">Uncharacterized protein</fullName>
    </submittedName>
</protein>
<reference evidence="3 4" key="1">
    <citation type="submission" date="2017-09" db="EMBL/GenBank/DDBJ databases">
        <title>Metagenomic Analysis Reveals Denitrifying Candidatus Accumulibacter and Flanking Population as a Source of N2O.</title>
        <authorList>
            <person name="Gao H."/>
            <person name="Mao Y."/>
            <person name="Zhao X."/>
            <person name="Liu W.-T."/>
            <person name="Zhang T."/>
            <person name="Wells G."/>
        </authorList>
    </citation>
    <scope>NUCLEOTIDE SEQUENCE [LARGE SCALE GENOMIC DNA]</scope>
    <source>
        <strain evidence="3">CANDO_2_IC</strain>
    </source>
</reference>
<dbReference type="EMBL" id="PDHS01000466">
    <property type="protein sequence ID" value="MQM32211.1"/>
    <property type="molecule type" value="Genomic_DNA"/>
</dbReference>
<evidence type="ECO:0000313" key="3">
    <source>
        <dbReference type="EMBL" id="MQM32211.1"/>
    </source>
</evidence>
<sequence>MKKELILAFGGLVLGAGAFVPAHAAAVAACTGTAGPAVAALAAATDGSQFLRETMQFKCSSNVFLNADEDTAKAWVAAASRKGRYYWGGNTDGGSAARLGTAEVSSGTDPTPGGQLDAAKVAGAAASST</sequence>
<evidence type="ECO:0000313" key="4">
    <source>
        <dbReference type="Proteomes" id="UP000342300"/>
    </source>
</evidence>
<proteinExistence type="predicted"/>
<comment type="caution">
    <text evidence="3">The sequence shown here is derived from an EMBL/GenBank/DDBJ whole genome shotgun (WGS) entry which is preliminary data.</text>
</comment>
<keyword evidence="2" id="KW-0732">Signal</keyword>
<evidence type="ECO:0000256" key="2">
    <source>
        <dbReference type="SAM" id="SignalP"/>
    </source>
</evidence>